<feature type="domain" description="Integrase zinc-binding" evidence="1">
    <location>
        <begin position="2"/>
        <end position="35"/>
    </location>
</feature>
<dbReference type="STRING" id="136037.A0A067QQ75"/>
<proteinExistence type="predicted"/>
<protein>
    <submittedName>
        <fullName evidence="2">Cytoskeleton-associated protein 5</fullName>
    </submittedName>
</protein>
<dbReference type="InParanoid" id="A0A067QQ75"/>
<gene>
    <name evidence="2" type="ORF">L798_04556</name>
</gene>
<name>A0A067QQ75_ZOONE</name>
<dbReference type="Gene3D" id="1.10.340.70">
    <property type="match status" value="1"/>
</dbReference>
<dbReference type="AlphaFoldDB" id="A0A067QQ75"/>
<accession>A0A067QQ75</accession>
<reference evidence="2 3" key="1">
    <citation type="journal article" date="2014" name="Nat. Commun.">
        <title>Molecular traces of alternative social organization in a termite genome.</title>
        <authorList>
            <person name="Terrapon N."/>
            <person name="Li C."/>
            <person name="Robertson H.M."/>
            <person name="Ji L."/>
            <person name="Meng X."/>
            <person name="Booth W."/>
            <person name="Chen Z."/>
            <person name="Childers C.P."/>
            <person name="Glastad K.M."/>
            <person name="Gokhale K."/>
            <person name="Gowin J."/>
            <person name="Gronenberg W."/>
            <person name="Hermansen R.A."/>
            <person name="Hu H."/>
            <person name="Hunt B.G."/>
            <person name="Huylmans A.K."/>
            <person name="Khalil S.M."/>
            <person name="Mitchell R.D."/>
            <person name="Munoz-Torres M.C."/>
            <person name="Mustard J.A."/>
            <person name="Pan H."/>
            <person name="Reese J.T."/>
            <person name="Scharf M.E."/>
            <person name="Sun F."/>
            <person name="Vogel H."/>
            <person name="Xiao J."/>
            <person name="Yang W."/>
            <person name="Yang Z."/>
            <person name="Yang Z."/>
            <person name="Zhou J."/>
            <person name="Zhu J."/>
            <person name="Brent C.S."/>
            <person name="Elsik C.G."/>
            <person name="Goodisman M.A."/>
            <person name="Liberles D.A."/>
            <person name="Roe R.M."/>
            <person name="Vargo E.L."/>
            <person name="Vilcinskas A."/>
            <person name="Wang J."/>
            <person name="Bornberg-Bauer E."/>
            <person name="Korb J."/>
            <person name="Zhang G."/>
            <person name="Liebig J."/>
        </authorList>
    </citation>
    <scope>NUCLEOTIDE SEQUENCE [LARGE SCALE GENOMIC DNA]</scope>
    <source>
        <tissue evidence="2">Whole organism</tissue>
    </source>
</reference>
<dbReference type="Pfam" id="PF17921">
    <property type="entry name" value="Integrase_H2C2"/>
    <property type="match status" value="1"/>
</dbReference>
<sequence length="146" mass="16792">MNKTHRAIKSQYGWPNMKQKAEDYVKRCQSCQINNVLSPKVKVPMEITTTASKPFEISSLDIVGVRVCKPNPSAALKEIAHHISDCGVSVRNAALDCLARIHVQQQVDVYKMIGKVIYIFTLDNNCFFHQHIFLLQYYFLWLVVTY</sequence>
<organism evidence="2 3">
    <name type="scientific">Zootermopsis nevadensis</name>
    <name type="common">Dampwood termite</name>
    <dbReference type="NCBI Taxonomy" id="136037"/>
    <lineage>
        <taxon>Eukaryota</taxon>
        <taxon>Metazoa</taxon>
        <taxon>Ecdysozoa</taxon>
        <taxon>Arthropoda</taxon>
        <taxon>Hexapoda</taxon>
        <taxon>Insecta</taxon>
        <taxon>Pterygota</taxon>
        <taxon>Neoptera</taxon>
        <taxon>Polyneoptera</taxon>
        <taxon>Dictyoptera</taxon>
        <taxon>Blattodea</taxon>
        <taxon>Blattoidea</taxon>
        <taxon>Termitoidae</taxon>
        <taxon>Termopsidae</taxon>
        <taxon>Zootermopsis</taxon>
    </lineage>
</organism>
<dbReference type="EMBL" id="KK853600">
    <property type="protein sequence ID" value="KDR06385.1"/>
    <property type="molecule type" value="Genomic_DNA"/>
</dbReference>
<dbReference type="InterPro" id="IPR041588">
    <property type="entry name" value="Integrase_H2C2"/>
</dbReference>
<keyword evidence="3" id="KW-1185">Reference proteome</keyword>
<dbReference type="Proteomes" id="UP000027135">
    <property type="component" value="Unassembled WGS sequence"/>
</dbReference>
<evidence type="ECO:0000313" key="3">
    <source>
        <dbReference type="Proteomes" id="UP000027135"/>
    </source>
</evidence>
<evidence type="ECO:0000313" key="2">
    <source>
        <dbReference type="EMBL" id="KDR06385.1"/>
    </source>
</evidence>
<evidence type="ECO:0000259" key="1">
    <source>
        <dbReference type="Pfam" id="PF17921"/>
    </source>
</evidence>